<evidence type="ECO:0000313" key="6">
    <source>
        <dbReference type="EMBL" id="APT57588.1"/>
    </source>
</evidence>
<dbReference type="GO" id="GO:0016020">
    <property type="term" value="C:membrane"/>
    <property type="evidence" value="ECO:0007669"/>
    <property type="project" value="UniProtKB-SubCell"/>
</dbReference>
<dbReference type="AlphaFoldDB" id="A0A1L7AFL6"/>
<dbReference type="InterPro" id="IPR023352">
    <property type="entry name" value="MAPEG-like_dom_sf"/>
</dbReference>
<dbReference type="KEGG" id="rgi:RGI145_11215"/>
<dbReference type="RefSeq" id="WP_075798415.1">
    <property type="nucleotide sequence ID" value="NZ_CP015583.1"/>
</dbReference>
<evidence type="ECO:0000256" key="3">
    <source>
        <dbReference type="ARBA" id="ARBA00022989"/>
    </source>
</evidence>
<evidence type="ECO:0008006" key="8">
    <source>
        <dbReference type="Google" id="ProtNLM"/>
    </source>
</evidence>
<reference evidence="6 7" key="1">
    <citation type="submission" date="2016-05" db="EMBL/GenBank/DDBJ databases">
        <title>Complete Genome and Methylome Analysis of Psychrotrophic Bacterial Isolates from Antarctic Lake Untersee.</title>
        <authorList>
            <person name="Fomenkov A."/>
            <person name="Akimov V.N."/>
            <person name="Vasilyeva L.V."/>
            <person name="Andersen D."/>
            <person name="Vincze T."/>
            <person name="Roberts R.J."/>
        </authorList>
    </citation>
    <scope>NUCLEOTIDE SEQUENCE [LARGE SCALE GENOMIC DNA]</scope>
    <source>
        <strain evidence="6 7">U14-5</strain>
    </source>
</reference>
<comment type="subcellular location">
    <subcellularLocation>
        <location evidence="1">Membrane</location>
    </subcellularLocation>
</comment>
<evidence type="ECO:0000256" key="5">
    <source>
        <dbReference type="SAM" id="Phobius"/>
    </source>
</evidence>
<dbReference type="SUPFAM" id="SSF161084">
    <property type="entry name" value="MAPEG domain-like"/>
    <property type="match status" value="1"/>
</dbReference>
<sequence length="130" mass="14138">MTLELRLLGWTVVLGIVQLLLAAMATTVQNGLAWSAGARDEKRPPEGIAARLHRAQSNLMETFPFFAAVILAAHLAGREGAMTAWGAQIYFWGRVVYLPLYAAGVPWLRSIVWAVSMLGLVLVLLAVLLP</sequence>
<dbReference type="Pfam" id="PF01124">
    <property type="entry name" value="MAPEG"/>
    <property type="match status" value="1"/>
</dbReference>
<feature type="transmembrane region" description="Helical" evidence="5">
    <location>
        <begin position="111"/>
        <end position="129"/>
    </location>
</feature>
<organism evidence="6 7">
    <name type="scientific">Roseomonas gilardii</name>
    <dbReference type="NCBI Taxonomy" id="257708"/>
    <lineage>
        <taxon>Bacteria</taxon>
        <taxon>Pseudomonadati</taxon>
        <taxon>Pseudomonadota</taxon>
        <taxon>Alphaproteobacteria</taxon>
        <taxon>Acetobacterales</taxon>
        <taxon>Roseomonadaceae</taxon>
        <taxon>Roseomonas</taxon>
    </lineage>
</organism>
<accession>A0A1L7AFL6</accession>
<gene>
    <name evidence="6" type="ORF">RGI145_11215</name>
</gene>
<dbReference type="Gene3D" id="1.20.120.550">
    <property type="entry name" value="Membrane associated eicosanoid/glutathione metabolism-like domain"/>
    <property type="match status" value="1"/>
</dbReference>
<evidence type="ECO:0000256" key="2">
    <source>
        <dbReference type="ARBA" id="ARBA00022692"/>
    </source>
</evidence>
<protein>
    <recommendedName>
        <fullName evidence="8">MAPEG family</fullName>
    </recommendedName>
</protein>
<keyword evidence="4 5" id="KW-0472">Membrane</keyword>
<keyword evidence="2 5" id="KW-0812">Transmembrane</keyword>
<dbReference type="EMBL" id="CP015583">
    <property type="protein sequence ID" value="APT57588.1"/>
    <property type="molecule type" value="Genomic_DNA"/>
</dbReference>
<evidence type="ECO:0000313" key="7">
    <source>
        <dbReference type="Proteomes" id="UP000185494"/>
    </source>
</evidence>
<dbReference type="PANTHER" id="PTHR35371:SF1">
    <property type="entry name" value="BLR7753 PROTEIN"/>
    <property type="match status" value="1"/>
</dbReference>
<keyword evidence="3 5" id="KW-1133">Transmembrane helix</keyword>
<dbReference type="PANTHER" id="PTHR35371">
    <property type="entry name" value="INNER MEMBRANE PROTEIN"/>
    <property type="match status" value="1"/>
</dbReference>
<proteinExistence type="predicted"/>
<dbReference type="Proteomes" id="UP000185494">
    <property type="component" value="Chromosome 1"/>
</dbReference>
<dbReference type="InterPro" id="IPR001129">
    <property type="entry name" value="Membr-assoc_MAPEG"/>
</dbReference>
<evidence type="ECO:0000256" key="4">
    <source>
        <dbReference type="ARBA" id="ARBA00023136"/>
    </source>
</evidence>
<evidence type="ECO:0000256" key="1">
    <source>
        <dbReference type="ARBA" id="ARBA00004370"/>
    </source>
</evidence>
<name>A0A1L7AFL6_9PROT</name>
<dbReference type="eggNOG" id="COG3686">
    <property type="taxonomic scope" value="Bacteria"/>
</dbReference>